<dbReference type="EMBL" id="AP014967">
    <property type="protein sequence ID" value="BAT14257.1"/>
    <property type="molecule type" value="Genomic_DNA"/>
</dbReference>
<reference evidence="2 3" key="2">
    <citation type="journal article" date="2013" name="Plant Cell Physiol.">
        <title>Rice Annotation Project Database (RAP-DB): an integrative and interactive database for rice genomics.</title>
        <authorList>
            <person name="Sakai H."/>
            <person name="Lee S.S."/>
            <person name="Tanaka T."/>
            <person name="Numa H."/>
            <person name="Kim J."/>
            <person name="Kawahara Y."/>
            <person name="Wakimoto H."/>
            <person name="Yang C.C."/>
            <person name="Iwamoto M."/>
            <person name="Abe T."/>
            <person name="Yamada Y."/>
            <person name="Muto A."/>
            <person name="Inokuchi H."/>
            <person name="Ikemura T."/>
            <person name="Matsumoto T."/>
            <person name="Sasaki T."/>
            <person name="Itoh T."/>
        </authorList>
    </citation>
    <scope>NUCLEOTIDE SEQUENCE [LARGE SCALE GENOMIC DNA]</scope>
    <source>
        <strain evidence="3">cv. Nipponbare</strain>
    </source>
</reference>
<accession>A0A0P0Y2V4</accession>
<evidence type="ECO:0000256" key="1">
    <source>
        <dbReference type="SAM" id="MobiDB-lite"/>
    </source>
</evidence>
<dbReference type="Proteomes" id="UP000059680">
    <property type="component" value="Chromosome 11"/>
</dbReference>
<sequence length="218" mass="23427">FGRTLSSLRFNLASEREKSRREVATTSALPTKLHRRRCLSIPAAAARLTGPAPQQLCRRLSPASLLPSRAAYPQRSPRPSRPHRRVRPCRVCRRGAGGAPQPRAEPAVLVAAGGGGPDTHRVAGVEAGAGEIYFLIPAASVPDAKRRTSTGGATGRGHHVRSKSEGSAAVADWLGSLGNASPETTRVMRAHKQHHHQHRRRMSTGSLPRRGSAHLVHH</sequence>
<protein>
    <submittedName>
        <fullName evidence="2">Os11g0527700 protein</fullName>
    </submittedName>
</protein>
<feature type="compositionally biased region" description="Low complexity" evidence="1">
    <location>
        <begin position="67"/>
        <end position="77"/>
    </location>
</feature>
<feature type="region of interest" description="Disordered" evidence="1">
    <location>
        <begin position="143"/>
        <end position="167"/>
    </location>
</feature>
<feature type="region of interest" description="Disordered" evidence="1">
    <location>
        <begin position="67"/>
        <end position="86"/>
    </location>
</feature>
<organism evidence="2 3">
    <name type="scientific">Oryza sativa subsp. japonica</name>
    <name type="common">Rice</name>
    <dbReference type="NCBI Taxonomy" id="39947"/>
    <lineage>
        <taxon>Eukaryota</taxon>
        <taxon>Viridiplantae</taxon>
        <taxon>Streptophyta</taxon>
        <taxon>Embryophyta</taxon>
        <taxon>Tracheophyta</taxon>
        <taxon>Spermatophyta</taxon>
        <taxon>Magnoliopsida</taxon>
        <taxon>Liliopsida</taxon>
        <taxon>Poales</taxon>
        <taxon>Poaceae</taxon>
        <taxon>BOP clade</taxon>
        <taxon>Oryzoideae</taxon>
        <taxon>Oryzeae</taxon>
        <taxon>Oryzinae</taxon>
        <taxon>Oryza</taxon>
        <taxon>Oryza sativa</taxon>
    </lineage>
</organism>
<feature type="compositionally biased region" description="Basic residues" evidence="1">
    <location>
        <begin position="188"/>
        <end position="202"/>
    </location>
</feature>
<dbReference type="AlphaFoldDB" id="A0A0P0Y2V4"/>
<evidence type="ECO:0000313" key="2">
    <source>
        <dbReference type="EMBL" id="BAT14257.1"/>
    </source>
</evidence>
<reference evidence="2 3" key="3">
    <citation type="journal article" date="2013" name="Rice">
        <title>Improvement of the Oryza sativa Nipponbare reference genome using next generation sequence and optical map data.</title>
        <authorList>
            <person name="Kawahara Y."/>
            <person name="de la Bastide M."/>
            <person name="Hamilton J.P."/>
            <person name="Kanamori H."/>
            <person name="McCombie W.R."/>
            <person name="Ouyang S."/>
            <person name="Schwartz D.C."/>
            <person name="Tanaka T."/>
            <person name="Wu J."/>
            <person name="Zhou S."/>
            <person name="Childs K.L."/>
            <person name="Davidson R.M."/>
            <person name="Lin H."/>
            <person name="Quesada-Ocampo L."/>
            <person name="Vaillancourt B."/>
            <person name="Sakai H."/>
            <person name="Lee S.S."/>
            <person name="Kim J."/>
            <person name="Numa H."/>
            <person name="Itoh T."/>
            <person name="Buell C.R."/>
            <person name="Matsumoto T."/>
        </authorList>
    </citation>
    <scope>NUCLEOTIDE SEQUENCE [LARGE SCALE GENOMIC DNA]</scope>
    <source>
        <strain evidence="3">cv. Nipponbare</strain>
    </source>
</reference>
<gene>
    <name evidence="2" type="ordered locus">Os11g0527700</name>
    <name evidence="2" type="ORF">OSNPB_110527700</name>
</gene>
<name>A0A0P0Y2V4_ORYSJ</name>
<dbReference type="PaxDb" id="39947-A0A0P0Y2V4"/>
<dbReference type="InParanoid" id="A0A0P0Y2V4"/>
<keyword evidence="3" id="KW-1185">Reference proteome</keyword>
<feature type="region of interest" description="Disordered" evidence="1">
    <location>
        <begin position="188"/>
        <end position="218"/>
    </location>
</feature>
<evidence type="ECO:0000313" key="3">
    <source>
        <dbReference type="Proteomes" id="UP000059680"/>
    </source>
</evidence>
<feature type="non-terminal residue" evidence="2">
    <location>
        <position position="1"/>
    </location>
</feature>
<dbReference type="Gramene" id="Os11t0527700-00">
    <property type="protein sequence ID" value="Os11t0527700-00"/>
    <property type="gene ID" value="Os11g0527700"/>
</dbReference>
<reference evidence="3" key="1">
    <citation type="journal article" date="2005" name="Nature">
        <title>The map-based sequence of the rice genome.</title>
        <authorList>
            <consortium name="International rice genome sequencing project (IRGSP)"/>
            <person name="Matsumoto T."/>
            <person name="Wu J."/>
            <person name="Kanamori H."/>
            <person name="Katayose Y."/>
            <person name="Fujisawa M."/>
            <person name="Namiki N."/>
            <person name="Mizuno H."/>
            <person name="Yamamoto K."/>
            <person name="Antonio B.A."/>
            <person name="Baba T."/>
            <person name="Sakata K."/>
            <person name="Nagamura Y."/>
            <person name="Aoki H."/>
            <person name="Arikawa K."/>
            <person name="Arita K."/>
            <person name="Bito T."/>
            <person name="Chiden Y."/>
            <person name="Fujitsuka N."/>
            <person name="Fukunaka R."/>
            <person name="Hamada M."/>
            <person name="Harada C."/>
            <person name="Hayashi A."/>
            <person name="Hijishita S."/>
            <person name="Honda M."/>
            <person name="Hosokawa S."/>
            <person name="Ichikawa Y."/>
            <person name="Idonuma A."/>
            <person name="Iijima M."/>
            <person name="Ikeda M."/>
            <person name="Ikeno M."/>
            <person name="Ito K."/>
            <person name="Ito S."/>
            <person name="Ito T."/>
            <person name="Ito Y."/>
            <person name="Ito Y."/>
            <person name="Iwabuchi A."/>
            <person name="Kamiya K."/>
            <person name="Karasawa W."/>
            <person name="Kurita K."/>
            <person name="Katagiri S."/>
            <person name="Kikuta A."/>
            <person name="Kobayashi H."/>
            <person name="Kobayashi N."/>
            <person name="Machita K."/>
            <person name="Maehara T."/>
            <person name="Masukawa M."/>
            <person name="Mizubayashi T."/>
            <person name="Mukai Y."/>
            <person name="Nagasaki H."/>
            <person name="Nagata Y."/>
            <person name="Naito S."/>
            <person name="Nakashima M."/>
            <person name="Nakama Y."/>
            <person name="Nakamichi Y."/>
            <person name="Nakamura M."/>
            <person name="Meguro A."/>
            <person name="Negishi M."/>
            <person name="Ohta I."/>
            <person name="Ohta T."/>
            <person name="Okamoto M."/>
            <person name="Ono N."/>
            <person name="Saji S."/>
            <person name="Sakaguchi M."/>
            <person name="Sakai K."/>
            <person name="Shibata M."/>
            <person name="Shimokawa T."/>
            <person name="Song J."/>
            <person name="Takazaki Y."/>
            <person name="Terasawa K."/>
            <person name="Tsugane M."/>
            <person name="Tsuji K."/>
            <person name="Ueda S."/>
            <person name="Waki K."/>
            <person name="Yamagata H."/>
            <person name="Yamamoto M."/>
            <person name="Yamamoto S."/>
            <person name="Yamane H."/>
            <person name="Yoshiki S."/>
            <person name="Yoshihara R."/>
            <person name="Yukawa K."/>
            <person name="Zhong H."/>
            <person name="Yano M."/>
            <person name="Yuan Q."/>
            <person name="Ouyang S."/>
            <person name="Liu J."/>
            <person name="Jones K.M."/>
            <person name="Gansberger K."/>
            <person name="Moffat K."/>
            <person name="Hill J."/>
            <person name="Bera J."/>
            <person name="Fadrosh D."/>
            <person name="Jin S."/>
            <person name="Johri S."/>
            <person name="Kim M."/>
            <person name="Overton L."/>
            <person name="Reardon M."/>
            <person name="Tsitrin T."/>
            <person name="Vuong H."/>
            <person name="Weaver B."/>
            <person name="Ciecko A."/>
            <person name="Tallon L."/>
            <person name="Jackson J."/>
            <person name="Pai G."/>
            <person name="Aken S.V."/>
            <person name="Utterback T."/>
            <person name="Reidmuller S."/>
            <person name="Feldblyum T."/>
            <person name="Hsiao J."/>
            <person name="Zismann V."/>
            <person name="Iobst S."/>
            <person name="de Vazeille A.R."/>
            <person name="Buell C.R."/>
            <person name="Ying K."/>
            <person name="Li Y."/>
            <person name="Lu T."/>
            <person name="Huang Y."/>
            <person name="Zhao Q."/>
            <person name="Feng Q."/>
            <person name="Zhang L."/>
            <person name="Zhu J."/>
            <person name="Weng Q."/>
            <person name="Mu J."/>
            <person name="Lu Y."/>
            <person name="Fan D."/>
            <person name="Liu Y."/>
            <person name="Guan J."/>
            <person name="Zhang Y."/>
            <person name="Yu S."/>
            <person name="Liu X."/>
            <person name="Zhang Y."/>
            <person name="Hong G."/>
            <person name="Han B."/>
            <person name="Choisne N."/>
            <person name="Demange N."/>
            <person name="Orjeda G."/>
            <person name="Samain S."/>
            <person name="Cattolico L."/>
            <person name="Pelletier E."/>
            <person name="Couloux A."/>
            <person name="Segurens B."/>
            <person name="Wincker P."/>
            <person name="D'Hont A."/>
            <person name="Scarpelli C."/>
            <person name="Weissenbach J."/>
            <person name="Salanoubat M."/>
            <person name="Quetier F."/>
            <person name="Yu Y."/>
            <person name="Kim H.R."/>
            <person name="Rambo T."/>
            <person name="Currie J."/>
            <person name="Collura K."/>
            <person name="Luo M."/>
            <person name="Yang T."/>
            <person name="Ammiraju J.S.S."/>
            <person name="Engler F."/>
            <person name="Soderlund C."/>
            <person name="Wing R.A."/>
            <person name="Palmer L.E."/>
            <person name="de la Bastide M."/>
            <person name="Spiegel L."/>
            <person name="Nascimento L."/>
            <person name="Zutavern T."/>
            <person name="O'Shaughnessy A."/>
            <person name="Dike S."/>
            <person name="Dedhia N."/>
            <person name="Preston R."/>
            <person name="Balija V."/>
            <person name="McCombie W.R."/>
            <person name="Chow T."/>
            <person name="Chen H."/>
            <person name="Chung M."/>
            <person name="Chen C."/>
            <person name="Shaw J."/>
            <person name="Wu H."/>
            <person name="Hsiao K."/>
            <person name="Chao Y."/>
            <person name="Chu M."/>
            <person name="Cheng C."/>
            <person name="Hour A."/>
            <person name="Lee P."/>
            <person name="Lin S."/>
            <person name="Lin Y."/>
            <person name="Liou J."/>
            <person name="Liu S."/>
            <person name="Hsing Y."/>
            <person name="Raghuvanshi S."/>
            <person name="Mohanty A."/>
            <person name="Bharti A.K."/>
            <person name="Gaur A."/>
            <person name="Gupta V."/>
            <person name="Kumar D."/>
            <person name="Ravi V."/>
            <person name="Vij S."/>
            <person name="Kapur A."/>
            <person name="Khurana P."/>
            <person name="Khurana P."/>
            <person name="Khurana J.P."/>
            <person name="Tyagi A.K."/>
            <person name="Gaikwad K."/>
            <person name="Singh A."/>
            <person name="Dalal V."/>
            <person name="Srivastava S."/>
            <person name="Dixit A."/>
            <person name="Pal A.K."/>
            <person name="Ghazi I.A."/>
            <person name="Yadav M."/>
            <person name="Pandit A."/>
            <person name="Bhargava A."/>
            <person name="Sureshbabu K."/>
            <person name="Batra K."/>
            <person name="Sharma T.R."/>
            <person name="Mohapatra T."/>
            <person name="Singh N.K."/>
            <person name="Messing J."/>
            <person name="Nelson A.B."/>
            <person name="Fuks G."/>
            <person name="Kavchok S."/>
            <person name="Keizer G."/>
            <person name="Linton E."/>
            <person name="Llaca V."/>
            <person name="Song R."/>
            <person name="Tanyolac B."/>
            <person name="Young S."/>
            <person name="Ho-Il K."/>
            <person name="Hahn J.H."/>
            <person name="Sangsakoo G."/>
            <person name="Vanavichit A."/>
            <person name="de Mattos Luiz.A.T."/>
            <person name="Zimmer P.D."/>
            <person name="Malone G."/>
            <person name="Dellagostin O."/>
            <person name="de Oliveira A.C."/>
            <person name="Bevan M."/>
            <person name="Bancroft I."/>
            <person name="Minx P."/>
            <person name="Cordum H."/>
            <person name="Wilson R."/>
            <person name="Cheng Z."/>
            <person name="Jin W."/>
            <person name="Jiang J."/>
            <person name="Leong S.A."/>
            <person name="Iwama H."/>
            <person name="Gojobori T."/>
            <person name="Itoh T."/>
            <person name="Niimura Y."/>
            <person name="Fujii Y."/>
            <person name="Habara T."/>
            <person name="Sakai H."/>
            <person name="Sato Y."/>
            <person name="Wilson G."/>
            <person name="Kumar K."/>
            <person name="McCouch S."/>
            <person name="Juretic N."/>
            <person name="Hoen D."/>
            <person name="Wright S."/>
            <person name="Bruskiewich R."/>
            <person name="Bureau T."/>
            <person name="Miyao A."/>
            <person name="Hirochika H."/>
            <person name="Nishikawa T."/>
            <person name="Kadowaki K."/>
            <person name="Sugiura M."/>
            <person name="Burr B."/>
            <person name="Sasaki T."/>
        </authorList>
    </citation>
    <scope>NUCLEOTIDE SEQUENCE [LARGE SCALE GENOMIC DNA]</scope>
    <source>
        <strain evidence="3">cv. Nipponbare</strain>
    </source>
</reference>
<proteinExistence type="predicted"/>